<protein>
    <submittedName>
        <fullName evidence="1">Uncharacterized protein</fullName>
    </submittedName>
</protein>
<reference evidence="1 2" key="1">
    <citation type="journal article" date="2019" name="Sci. Rep.">
        <title>Orb-weaving spider Araneus ventricosus genome elucidates the spidroin gene catalogue.</title>
        <authorList>
            <person name="Kono N."/>
            <person name="Nakamura H."/>
            <person name="Ohtoshi R."/>
            <person name="Moran D.A.P."/>
            <person name="Shinohara A."/>
            <person name="Yoshida Y."/>
            <person name="Fujiwara M."/>
            <person name="Mori M."/>
            <person name="Tomita M."/>
            <person name="Arakawa K."/>
        </authorList>
    </citation>
    <scope>NUCLEOTIDE SEQUENCE [LARGE SCALE GENOMIC DNA]</scope>
</reference>
<dbReference type="EMBL" id="BGPR01002152">
    <property type="protein sequence ID" value="GBM68620.1"/>
    <property type="molecule type" value="Genomic_DNA"/>
</dbReference>
<organism evidence="1 2">
    <name type="scientific">Araneus ventricosus</name>
    <name type="common">Orbweaver spider</name>
    <name type="synonym">Epeira ventricosa</name>
    <dbReference type="NCBI Taxonomy" id="182803"/>
    <lineage>
        <taxon>Eukaryota</taxon>
        <taxon>Metazoa</taxon>
        <taxon>Ecdysozoa</taxon>
        <taxon>Arthropoda</taxon>
        <taxon>Chelicerata</taxon>
        <taxon>Arachnida</taxon>
        <taxon>Araneae</taxon>
        <taxon>Araneomorphae</taxon>
        <taxon>Entelegynae</taxon>
        <taxon>Araneoidea</taxon>
        <taxon>Araneidae</taxon>
        <taxon>Araneus</taxon>
    </lineage>
</organism>
<comment type="caution">
    <text evidence="1">The sequence shown here is derived from an EMBL/GenBank/DDBJ whole genome shotgun (WGS) entry which is preliminary data.</text>
</comment>
<gene>
    <name evidence="1" type="ORF">AVEN_106101_1</name>
</gene>
<accession>A0A4Y2HTH3</accession>
<evidence type="ECO:0000313" key="1">
    <source>
        <dbReference type="EMBL" id="GBM68620.1"/>
    </source>
</evidence>
<dbReference type="Proteomes" id="UP000499080">
    <property type="component" value="Unassembled WGS sequence"/>
</dbReference>
<sequence length="134" mass="15545">MLTHKEIQALEGFRILKFKAKGKLALEVSVIMNRSKQFIYQIFVTWKQMGNETRIKDAICDKETSHRRLNSVTLMSRFQATLGLFWDLPRNLEPQSDDEGNTRASPNICTTPPRERLAATYALTWNKSTYAMQF</sequence>
<keyword evidence="2" id="KW-1185">Reference proteome</keyword>
<evidence type="ECO:0000313" key="2">
    <source>
        <dbReference type="Proteomes" id="UP000499080"/>
    </source>
</evidence>
<name>A0A4Y2HTH3_ARAVE</name>
<dbReference type="AlphaFoldDB" id="A0A4Y2HTH3"/>
<proteinExistence type="predicted"/>